<dbReference type="SUPFAM" id="SSF53098">
    <property type="entry name" value="Ribonuclease H-like"/>
    <property type="match status" value="1"/>
</dbReference>
<dbReference type="InterPro" id="IPR014811">
    <property type="entry name" value="ArgoL1"/>
</dbReference>
<evidence type="ECO:0000259" key="5">
    <source>
        <dbReference type="PROSITE" id="PS50822"/>
    </source>
</evidence>
<dbReference type="Pfam" id="PF02170">
    <property type="entry name" value="PAZ"/>
    <property type="match status" value="1"/>
</dbReference>
<dbReference type="CDD" id="cd04657">
    <property type="entry name" value="Piwi_ago-like"/>
    <property type="match status" value="1"/>
</dbReference>
<dbReference type="InterPro" id="IPR036085">
    <property type="entry name" value="PAZ_dom_sf"/>
</dbReference>
<proteinExistence type="inferred from homology"/>
<reference evidence="6" key="1">
    <citation type="submission" date="2020-06" db="EMBL/GenBank/DDBJ databases">
        <title>WGS assembly of Ceratodon purpureus strain R40.</title>
        <authorList>
            <person name="Carey S.B."/>
            <person name="Jenkins J."/>
            <person name="Shu S."/>
            <person name="Lovell J.T."/>
            <person name="Sreedasyam A."/>
            <person name="Maumus F."/>
            <person name="Tiley G.P."/>
            <person name="Fernandez-Pozo N."/>
            <person name="Barry K."/>
            <person name="Chen C."/>
            <person name="Wang M."/>
            <person name="Lipzen A."/>
            <person name="Daum C."/>
            <person name="Saski C.A."/>
            <person name="Payton A.C."/>
            <person name="Mcbreen J.C."/>
            <person name="Conrad R.E."/>
            <person name="Kollar L.M."/>
            <person name="Olsson S."/>
            <person name="Huttunen S."/>
            <person name="Landis J.B."/>
            <person name="Wickett N.J."/>
            <person name="Johnson M.G."/>
            <person name="Rensing S.A."/>
            <person name="Grimwood J."/>
            <person name="Schmutz J."/>
            <person name="Mcdaniel S.F."/>
        </authorList>
    </citation>
    <scope>NUCLEOTIDE SEQUENCE</scope>
    <source>
        <strain evidence="6">R40</strain>
    </source>
</reference>
<dbReference type="Gene3D" id="3.30.420.10">
    <property type="entry name" value="Ribonuclease H-like superfamily/Ribonuclease H"/>
    <property type="match status" value="1"/>
</dbReference>
<dbReference type="Pfam" id="PF08699">
    <property type="entry name" value="ArgoL1"/>
    <property type="match status" value="1"/>
</dbReference>
<dbReference type="EMBL" id="CM026429">
    <property type="protein sequence ID" value="KAG0565488.1"/>
    <property type="molecule type" value="Genomic_DNA"/>
</dbReference>
<comment type="caution">
    <text evidence="6">The sequence shown here is derived from an EMBL/GenBank/DDBJ whole genome shotgun (WGS) entry which is preliminary data.</text>
</comment>
<dbReference type="InterPro" id="IPR003165">
    <property type="entry name" value="Piwi"/>
</dbReference>
<dbReference type="GO" id="GO:0003723">
    <property type="term" value="F:RNA binding"/>
    <property type="evidence" value="ECO:0007669"/>
    <property type="project" value="InterPro"/>
</dbReference>
<protein>
    <submittedName>
        <fullName evidence="6">Uncharacterized protein</fullName>
    </submittedName>
</protein>
<comment type="similarity">
    <text evidence="1">Belongs to the argonaute family. Ago subfamily.</text>
</comment>
<dbReference type="PROSITE" id="PS50822">
    <property type="entry name" value="PIWI"/>
    <property type="match status" value="1"/>
</dbReference>
<organism evidence="6 7">
    <name type="scientific">Ceratodon purpureus</name>
    <name type="common">Fire moss</name>
    <name type="synonym">Dicranum purpureum</name>
    <dbReference type="NCBI Taxonomy" id="3225"/>
    <lineage>
        <taxon>Eukaryota</taxon>
        <taxon>Viridiplantae</taxon>
        <taxon>Streptophyta</taxon>
        <taxon>Embryophyta</taxon>
        <taxon>Bryophyta</taxon>
        <taxon>Bryophytina</taxon>
        <taxon>Bryopsida</taxon>
        <taxon>Dicranidae</taxon>
        <taxon>Pseudoditrichales</taxon>
        <taxon>Ditrichaceae</taxon>
        <taxon>Ceratodon</taxon>
    </lineage>
</organism>
<feature type="compositionally biased region" description="Gly residues" evidence="3">
    <location>
        <begin position="30"/>
        <end position="41"/>
    </location>
</feature>
<dbReference type="PROSITE" id="PS50821">
    <property type="entry name" value="PAZ"/>
    <property type="match status" value="1"/>
</dbReference>
<keyword evidence="2" id="KW-0943">RNA-mediated gene silencing</keyword>
<feature type="compositionally biased region" description="Gly residues" evidence="3">
    <location>
        <begin position="49"/>
        <end position="59"/>
    </location>
</feature>
<keyword evidence="7" id="KW-1185">Reference proteome</keyword>
<dbReference type="Pfam" id="PF16486">
    <property type="entry name" value="ArgoN"/>
    <property type="match status" value="1"/>
</dbReference>
<feature type="region of interest" description="Disordered" evidence="3">
    <location>
        <begin position="1"/>
        <end position="78"/>
    </location>
</feature>
<dbReference type="SMART" id="SM00950">
    <property type="entry name" value="Piwi"/>
    <property type="match status" value="1"/>
</dbReference>
<dbReference type="Pfam" id="PF02171">
    <property type="entry name" value="Piwi"/>
    <property type="match status" value="1"/>
</dbReference>
<dbReference type="GO" id="GO:0031047">
    <property type="term" value="P:regulatory ncRNA-mediated gene silencing"/>
    <property type="evidence" value="ECO:0007669"/>
    <property type="project" value="UniProtKB-KW"/>
</dbReference>
<dbReference type="InterPro" id="IPR012337">
    <property type="entry name" value="RNaseH-like_sf"/>
</dbReference>
<evidence type="ECO:0000313" key="7">
    <source>
        <dbReference type="Proteomes" id="UP000822688"/>
    </source>
</evidence>
<accession>A0A8T0H598</accession>
<evidence type="ECO:0000256" key="2">
    <source>
        <dbReference type="ARBA" id="ARBA00023158"/>
    </source>
</evidence>
<evidence type="ECO:0000256" key="3">
    <source>
        <dbReference type="SAM" id="MobiDB-lite"/>
    </source>
</evidence>
<dbReference type="CDD" id="cd02846">
    <property type="entry name" value="PAZ_argonaute_like"/>
    <property type="match status" value="1"/>
</dbReference>
<feature type="domain" description="PAZ" evidence="4">
    <location>
        <begin position="350"/>
        <end position="468"/>
    </location>
</feature>
<evidence type="ECO:0000313" key="6">
    <source>
        <dbReference type="EMBL" id="KAG0565489.1"/>
    </source>
</evidence>
<dbReference type="InterPro" id="IPR032474">
    <property type="entry name" value="Argonaute_N"/>
</dbReference>
<dbReference type="PANTHER" id="PTHR22891">
    <property type="entry name" value="EUKARYOTIC TRANSLATION INITIATION FACTOR 2C"/>
    <property type="match status" value="1"/>
</dbReference>
<dbReference type="AlphaFoldDB" id="A0A8T0H598"/>
<dbReference type="Gene3D" id="2.170.260.10">
    <property type="entry name" value="paz domain"/>
    <property type="match status" value="1"/>
</dbReference>
<name>A0A8T0H598_CERPU</name>
<feature type="region of interest" description="Disordered" evidence="3">
    <location>
        <begin position="193"/>
        <end position="227"/>
    </location>
</feature>
<dbReference type="SMART" id="SM00949">
    <property type="entry name" value="PAZ"/>
    <property type="match status" value="1"/>
</dbReference>
<feature type="compositionally biased region" description="Polar residues" evidence="3">
    <location>
        <begin position="945"/>
        <end position="958"/>
    </location>
</feature>
<dbReference type="EMBL" id="CM026429">
    <property type="protein sequence ID" value="KAG0565492.1"/>
    <property type="molecule type" value="Genomic_DNA"/>
</dbReference>
<sequence length="985" mass="108797">MEGADMEVGAGGLPPPPPVPEGAVPSKAPGYGGNNGAGARSGGPSQSGPNGGTSGGGNGAEPSGGTNGVKSAGAGPNGGSGSAALAALALLPKVPVPAKATRPEYGRAGRVTQLCVNYFRARLVKAEDVFHYNVSIEPPVTNKKVSRDIFKKMRETFGEAECGGKNGAYDGEKSFFTSGSLNFNTKEFPVFLDDRKGPTFRPGDRGGRPGDSPTIHSPPPGSPGDEAVIKRRRTASRGRDFVVKIEFAAKIRMRAIEDMMRGAMGRGDLEQEERALDALRVLDILLRESASERGYLLVRDNFFHKDLGEVCNLGEGVEAWRGYHSSVRPTGLGLTLNLDITMTTILKAIKVEEFLKERFNVRELQGLQGRDWVKAKNILKNVRVETTHMQVSRTHKISGFSDRAIRDLKFTKRTKDAEGNVREEEVSVEQYYFDVYSYTLKYPGLPALDVGNKKKPTFIPLELCKIVEGQRYTKSMSSKQRQAQIQACKQGPQDRQKTCENAMNVSKFGTDKLIAEFGLQFENKLAPVTGRILSAPQLEFGKGRTEEPREGRWNFNNKTFKLGVKIDPWAVAVFDSRCNDAERVASSLMESCCKRGMMMRQPAIVEKEPHNAMNYPPEQRVERMFTALRNYKPVFILAILPDKDSPIYVPFKRFCEMKIGVISQCMVKPRQLNDQYLGNLALKINLKMGGFNSPLTSRMTTVLGESTIIFGMDVSHGSPGDVNVPSIAAVVATKNWPDVFHYSTQVRTQPAKTEMIEGLYEPKGGMVRECLIAYYKTCRNEQMRRPSQIIVYRDGVSESQFQECLEVEFTAFKRACEDLQEGYNPGITFIVAQKRHNTRFFPQGNDKTQKGNCVPGTVVDKDACHPHNYDFFLVSQNGLIGTSRPTHYHVLVNENKHLKPDDIQSLTNNLCYTFGRCTTAISMAAPAAYAHVVATRYRKLVDTWGGSSEGSDTSSLKNSRGGGAARPVQALPALRMKQEHSMFFC</sequence>
<feature type="compositionally biased region" description="Low complexity" evidence="3">
    <location>
        <begin position="60"/>
        <end position="74"/>
    </location>
</feature>
<dbReference type="InterPro" id="IPR003100">
    <property type="entry name" value="PAZ_dom"/>
</dbReference>
<dbReference type="InterPro" id="IPR045246">
    <property type="entry name" value="Piwi_ago-like"/>
</dbReference>
<dbReference type="Proteomes" id="UP000822688">
    <property type="component" value="Chromosome 8"/>
</dbReference>
<dbReference type="Gene3D" id="3.40.50.2300">
    <property type="match status" value="1"/>
</dbReference>
<gene>
    <name evidence="6" type="ORF">KC19_8G194400</name>
</gene>
<dbReference type="InterPro" id="IPR036397">
    <property type="entry name" value="RNaseH_sf"/>
</dbReference>
<feature type="compositionally biased region" description="Basic and acidic residues" evidence="3">
    <location>
        <begin position="193"/>
        <end position="208"/>
    </location>
</feature>
<feature type="region of interest" description="Disordered" evidence="3">
    <location>
        <begin position="944"/>
        <end position="965"/>
    </location>
</feature>
<feature type="domain" description="Piwi" evidence="5">
    <location>
        <begin position="635"/>
        <end position="942"/>
    </location>
</feature>
<evidence type="ECO:0000256" key="1">
    <source>
        <dbReference type="ARBA" id="ARBA00008201"/>
    </source>
</evidence>
<dbReference type="SUPFAM" id="SSF101690">
    <property type="entry name" value="PAZ domain"/>
    <property type="match status" value="1"/>
</dbReference>
<dbReference type="EMBL" id="CM026429">
    <property type="protein sequence ID" value="KAG0565489.1"/>
    <property type="molecule type" value="Genomic_DNA"/>
</dbReference>
<evidence type="ECO:0000259" key="4">
    <source>
        <dbReference type="PROSITE" id="PS50821"/>
    </source>
</evidence>
<dbReference type="SMART" id="SM01163">
    <property type="entry name" value="DUF1785"/>
    <property type="match status" value="1"/>
</dbReference>